<name>A0A1W9KS94_9BURK</name>
<organism evidence="3 4">
    <name type="scientific">Rhodoferax ferrireducens</name>
    <dbReference type="NCBI Taxonomy" id="192843"/>
    <lineage>
        <taxon>Bacteria</taxon>
        <taxon>Pseudomonadati</taxon>
        <taxon>Pseudomonadota</taxon>
        <taxon>Betaproteobacteria</taxon>
        <taxon>Burkholderiales</taxon>
        <taxon>Comamonadaceae</taxon>
        <taxon>Rhodoferax</taxon>
    </lineage>
</organism>
<accession>A0A1W9KS94</accession>
<dbReference type="Gene3D" id="3.10.310.10">
    <property type="entry name" value="Diaminopimelate Epimerase, Chain A, domain 1"/>
    <property type="match status" value="2"/>
</dbReference>
<dbReference type="PANTHER" id="PTHR13774">
    <property type="entry name" value="PHENAZINE BIOSYNTHESIS PROTEIN"/>
    <property type="match status" value="1"/>
</dbReference>
<comment type="similarity">
    <text evidence="1">Belongs to the PhzF family.</text>
</comment>
<dbReference type="GO" id="GO:0005737">
    <property type="term" value="C:cytoplasm"/>
    <property type="evidence" value="ECO:0007669"/>
    <property type="project" value="TreeGrafter"/>
</dbReference>
<dbReference type="EMBL" id="MTEI01000010">
    <property type="protein sequence ID" value="OQW87198.1"/>
    <property type="molecule type" value="Genomic_DNA"/>
</dbReference>
<evidence type="ECO:0000313" key="3">
    <source>
        <dbReference type="EMBL" id="OQW87198.1"/>
    </source>
</evidence>
<dbReference type="SUPFAM" id="SSF54506">
    <property type="entry name" value="Diaminopimelate epimerase-like"/>
    <property type="match status" value="1"/>
</dbReference>
<dbReference type="InterPro" id="IPR003719">
    <property type="entry name" value="Phenazine_PhzF-like"/>
</dbReference>
<evidence type="ECO:0000313" key="4">
    <source>
        <dbReference type="Proteomes" id="UP000192505"/>
    </source>
</evidence>
<gene>
    <name evidence="3" type="ORF">BWK72_14130</name>
</gene>
<protein>
    <submittedName>
        <fullName evidence="3">Phenazine biosynthesis protein PhzF</fullName>
    </submittedName>
</protein>
<reference evidence="3 4" key="1">
    <citation type="submission" date="2017-01" db="EMBL/GenBank/DDBJ databases">
        <title>Novel large sulfur bacteria in the metagenomes of groundwater-fed chemosynthetic microbial mats in the Lake Huron basin.</title>
        <authorList>
            <person name="Sharrar A.M."/>
            <person name="Flood B.E."/>
            <person name="Bailey J.V."/>
            <person name="Jones D.S."/>
            <person name="Biddanda B."/>
            <person name="Ruberg S.A."/>
            <person name="Marcus D.N."/>
            <person name="Dick G.J."/>
        </authorList>
    </citation>
    <scope>NUCLEOTIDE SEQUENCE [LARGE SCALE GENOMIC DNA]</scope>
    <source>
        <strain evidence="3">A7</strain>
    </source>
</reference>
<dbReference type="PIRSF" id="PIRSF016184">
    <property type="entry name" value="PhzC_PhzF"/>
    <property type="match status" value="1"/>
</dbReference>
<dbReference type="Pfam" id="PF02567">
    <property type="entry name" value="PhzC-PhzF"/>
    <property type="match status" value="1"/>
</dbReference>
<evidence type="ECO:0000256" key="2">
    <source>
        <dbReference type="PIRSR" id="PIRSR016184-1"/>
    </source>
</evidence>
<proteinExistence type="inferred from homology"/>
<dbReference type="GO" id="GO:0016853">
    <property type="term" value="F:isomerase activity"/>
    <property type="evidence" value="ECO:0007669"/>
    <property type="project" value="TreeGrafter"/>
</dbReference>
<feature type="active site" evidence="2">
    <location>
        <position position="47"/>
    </location>
</feature>
<evidence type="ECO:0000256" key="1">
    <source>
        <dbReference type="ARBA" id="ARBA00008270"/>
    </source>
</evidence>
<dbReference type="PANTHER" id="PTHR13774:SF32">
    <property type="entry name" value="ANTISENSE-ENHANCING SEQUENCE 1"/>
    <property type="match status" value="1"/>
</dbReference>
<dbReference type="Proteomes" id="UP000192505">
    <property type="component" value="Unassembled WGS sequence"/>
</dbReference>
<dbReference type="NCBIfam" id="TIGR00654">
    <property type="entry name" value="PhzF_family"/>
    <property type="match status" value="1"/>
</dbReference>
<comment type="caution">
    <text evidence="3">The sequence shown here is derived from an EMBL/GenBank/DDBJ whole genome shotgun (WGS) entry which is preliminary data.</text>
</comment>
<dbReference type="AlphaFoldDB" id="A0A1W9KS94"/>
<sequence length="311" mass="32876">MPQRPFTQVDVFTDTPYLGNPLAVVLDGTGLDSDDMQHFARWTNLSETTFVLAPSLQAVERGADYRVRIFTPGGELPFAGHPTLGTCHAWLQAGGVPQVPGQVVQECAQGLITIRQSGTRLAFAAPPLQRHLPDPALVAQVAAALVLDTRHILASQTLDNGPIWLGLLLDSAEVLLALQPNHQRLKALGQKVGLAHMDKGLTATTLVARSNREARAFGQRAGHLNGTADAPALSVRAFAAATGVPEDPVTGSLNASLAQWLIEEGLAPKSYIATQGTCLGRHGQVLLNQDDSGQVWVGGNSVTCIAGFVTL</sequence>